<sequence>MGSTPSGVATLEARRGAPGEPTDLELPGVPEQRNCGLAPHCTSRRRAVAGGGPSRAVHCGAAGAQQGVGARSSRDRDHAPPEPRQPGAQVGGSRRQPMGPRLRCGRE</sequence>
<evidence type="ECO:0000256" key="1">
    <source>
        <dbReference type="SAM" id="MobiDB-lite"/>
    </source>
</evidence>
<proteinExistence type="predicted"/>
<accession>A0A4D9DR31</accession>
<name>A0A4D9DR31_9SAUR</name>
<feature type="compositionally biased region" description="Basic and acidic residues" evidence="1">
    <location>
        <begin position="72"/>
        <end position="81"/>
    </location>
</feature>
<keyword evidence="3" id="KW-1185">Reference proteome</keyword>
<dbReference type="Proteomes" id="UP000297703">
    <property type="component" value="Unassembled WGS sequence"/>
</dbReference>
<reference evidence="2 3" key="2">
    <citation type="submission" date="2019-04" db="EMBL/GenBank/DDBJ databases">
        <title>The genome sequence of big-headed turtle.</title>
        <authorList>
            <person name="Gong S."/>
        </authorList>
    </citation>
    <scope>NUCLEOTIDE SEQUENCE [LARGE SCALE GENOMIC DNA]</scope>
    <source>
        <strain evidence="2">DO16091913</strain>
        <tissue evidence="2">Muscle</tissue>
    </source>
</reference>
<gene>
    <name evidence="2" type="ORF">DR999_PMT17937</name>
</gene>
<feature type="region of interest" description="Disordered" evidence="1">
    <location>
        <begin position="1"/>
        <end position="107"/>
    </location>
</feature>
<evidence type="ECO:0000313" key="2">
    <source>
        <dbReference type="EMBL" id="TFK00011.1"/>
    </source>
</evidence>
<protein>
    <submittedName>
        <fullName evidence="2">Lectin-like</fullName>
    </submittedName>
</protein>
<organism evidence="2 3">
    <name type="scientific">Platysternon megacephalum</name>
    <name type="common">big-headed turtle</name>
    <dbReference type="NCBI Taxonomy" id="55544"/>
    <lineage>
        <taxon>Eukaryota</taxon>
        <taxon>Metazoa</taxon>
        <taxon>Chordata</taxon>
        <taxon>Craniata</taxon>
        <taxon>Vertebrata</taxon>
        <taxon>Euteleostomi</taxon>
        <taxon>Archelosauria</taxon>
        <taxon>Testudinata</taxon>
        <taxon>Testudines</taxon>
        <taxon>Cryptodira</taxon>
        <taxon>Durocryptodira</taxon>
        <taxon>Testudinoidea</taxon>
        <taxon>Platysternidae</taxon>
        <taxon>Platysternon</taxon>
    </lineage>
</organism>
<reference evidence="2 3" key="1">
    <citation type="submission" date="2019-04" db="EMBL/GenBank/DDBJ databases">
        <title>Draft genome of the big-headed turtle Platysternon megacephalum.</title>
        <authorList>
            <person name="Gong S."/>
        </authorList>
    </citation>
    <scope>NUCLEOTIDE SEQUENCE [LARGE SCALE GENOMIC DNA]</scope>
    <source>
        <strain evidence="2">DO16091913</strain>
        <tissue evidence="2">Muscle</tissue>
    </source>
</reference>
<dbReference type="EMBL" id="QXTE01000293">
    <property type="protein sequence ID" value="TFK00011.1"/>
    <property type="molecule type" value="Genomic_DNA"/>
</dbReference>
<feature type="compositionally biased region" description="Low complexity" evidence="1">
    <location>
        <begin position="60"/>
        <end position="70"/>
    </location>
</feature>
<dbReference type="AlphaFoldDB" id="A0A4D9DR31"/>
<evidence type="ECO:0000313" key="3">
    <source>
        <dbReference type="Proteomes" id="UP000297703"/>
    </source>
</evidence>
<comment type="caution">
    <text evidence="2">The sequence shown here is derived from an EMBL/GenBank/DDBJ whole genome shotgun (WGS) entry which is preliminary data.</text>
</comment>